<sequence>MASDKETLTGLSREEAQEFHRLFVKFAIAMSLAPFLAHISMWLYKPWL</sequence>
<dbReference type="Pfam" id="PF00556">
    <property type="entry name" value="LHC"/>
    <property type="match status" value="1"/>
</dbReference>
<dbReference type="GO" id="GO:0046872">
    <property type="term" value="F:metal ion binding"/>
    <property type="evidence" value="ECO:0007669"/>
    <property type="project" value="UniProtKB-KW"/>
</dbReference>
<comment type="similarity">
    <text evidence="3">Belongs to the antenna complex beta subunit family.</text>
</comment>
<keyword evidence="5" id="KW-0148">Chlorophyll</keyword>
<keyword evidence="14" id="KW-0437">Light-harvesting polypeptide</keyword>
<dbReference type="InterPro" id="IPR000066">
    <property type="entry name" value="Antenna_a/b"/>
</dbReference>
<dbReference type="Proteomes" id="UP000053235">
    <property type="component" value="Unassembled WGS sequence"/>
</dbReference>
<evidence type="ECO:0000256" key="13">
    <source>
        <dbReference type="ARBA" id="ARBA00023136"/>
    </source>
</evidence>
<evidence type="ECO:0000313" key="18">
    <source>
        <dbReference type="Proteomes" id="UP000053235"/>
    </source>
</evidence>
<keyword evidence="8" id="KW-0479">Metal-binding</keyword>
<evidence type="ECO:0000256" key="8">
    <source>
        <dbReference type="ARBA" id="ARBA00022723"/>
    </source>
</evidence>
<protein>
    <submittedName>
        <fullName evidence="17">Light-harvesting protein B-875 beta chain</fullName>
    </submittedName>
</protein>
<name>A0A0M7AB90_9HYPH</name>
<evidence type="ECO:0000256" key="9">
    <source>
        <dbReference type="ARBA" id="ARBA00022842"/>
    </source>
</evidence>
<dbReference type="PRINTS" id="PR00674">
    <property type="entry name" value="LIGHTHARVSTB"/>
</dbReference>
<evidence type="ECO:0000256" key="7">
    <source>
        <dbReference type="ARBA" id="ARBA00022692"/>
    </source>
</evidence>
<reference evidence="18" key="1">
    <citation type="submission" date="2015-07" db="EMBL/GenBank/DDBJ databases">
        <authorList>
            <person name="Rodrigo-Torres Lidia"/>
            <person name="Arahal R.David."/>
        </authorList>
    </citation>
    <scope>NUCLEOTIDE SEQUENCE [LARGE SCALE GENOMIC DNA]</scope>
    <source>
        <strain evidence="18">CECT 5112</strain>
    </source>
</reference>
<comment type="function">
    <text evidence="1">Antenna complexes are light-harvesting systems, which transfer the excitation energy to the reaction centers.</text>
</comment>
<evidence type="ECO:0000256" key="10">
    <source>
        <dbReference type="ARBA" id="ARBA00022956"/>
    </source>
</evidence>
<keyword evidence="12" id="KW-0157">Chromophore</keyword>
<dbReference type="GO" id="GO:0042314">
    <property type="term" value="F:bacteriochlorophyll binding"/>
    <property type="evidence" value="ECO:0007669"/>
    <property type="project" value="UniProtKB-KW"/>
</dbReference>
<keyword evidence="4" id="KW-1003">Cell membrane</keyword>
<evidence type="ECO:0000259" key="16">
    <source>
        <dbReference type="Pfam" id="PF00556"/>
    </source>
</evidence>
<organism evidence="17 18">
    <name type="scientific">Roseibium alexandrii</name>
    <dbReference type="NCBI Taxonomy" id="388408"/>
    <lineage>
        <taxon>Bacteria</taxon>
        <taxon>Pseudomonadati</taxon>
        <taxon>Pseudomonadota</taxon>
        <taxon>Alphaproteobacteria</taxon>
        <taxon>Hyphomicrobiales</taxon>
        <taxon>Stappiaceae</taxon>
        <taxon>Roseibium</taxon>
    </lineage>
</organism>
<dbReference type="STRING" id="388408.LAX5112_02963"/>
<gene>
    <name evidence="17" type="primary">pufB</name>
    <name evidence="17" type="ORF">LAX5112_02963</name>
</gene>
<evidence type="ECO:0000256" key="1">
    <source>
        <dbReference type="ARBA" id="ARBA00002455"/>
    </source>
</evidence>
<evidence type="ECO:0000256" key="15">
    <source>
        <dbReference type="SAM" id="Phobius"/>
    </source>
</evidence>
<evidence type="ECO:0000256" key="11">
    <source>
        <dbReference type="ARBA" id="ARBA00022989"/>
    </source>
</evidence>
<dbReference type="EMBL" id="CXWD01000011">
    <property type="protein sequence ID" value="CTQ71891.1"/>
    <property type="molecule type" value="Genomic_DNA"/>
</dbReference>
<dbReference type="SUPFAM" id="SSF56918">
    <property type="entry name" value="Light-harvesting complex subunits"/>
    <property type="match status" value="1"/>
</dbReference>
<evidence type="ECO:0000256" key="14">
    <source>
        <dbReference type="ARBA" id="ARBA00023243"/>
    </source>
</evidence>
<dbReference type="RefSeq" id="WP_008196822.1">
    <property type="nucleotide sequence ID" value="NZ_CXWD01000011.1"/>
</dbReference>
<keyword evidence="9" id="KW-0460">Magnesium</keyword>
<dbReference type="GO" id="GO:0019684">
    <property type="term" value="P:photosynthesis, light reaction"/>
    <property type="evidence" value="ECO:0007669"/>
    <property type="project" value="InterPro"/>
</dbReference>
<evidence type="ECO:0000256" key="4">
    <source>
        <dbReference type="ARBA" id="ARBA00022475"/>
    </source>
</evidence>
<evidence type="ECO:0000256" key="6">
    <source>
        <dbReference type="ARBA" id="ARBA00022549"/>
    </source>
</evidence>
<dbReference type="GO" id="GO:0030077">
    <property type="term" value="C:plasma membrane light-harvesting complex"/>
    <property type="evidence" value="ECO:0007669"/>
    <property type="project" value="InterPro"/>
</dbReference>
<evidence type="ECO:0000256" key="2">
    <source>
        <dbReference type="ARBA" id="ARBA00004249"/>
    </source>
</evidence>
<evidence type="ECO:0000313" key="17">
    <source>
        <dbReference type="EMBL" id="CTQ71891.1"/>
    </source>
</evidence>
<keyword evidence="6" id="KW-0042">Antenna complex</keyword>
<dbReference type="Gene3D" id="1.20.5.250">
    <property type="match status" value="1"/>
</dbReference>
<keyword evidence="13 15" id="KW-0472">Membrane</keyword>
<accession>A0A0M7AB90</accession>
<dbReference type="GO" id="GO:0005886">
    <property type="term" value="C:plasma membrane"/>
    <property type="evidence" value="ECO:0007669"/>
    <property type="project" value="UniProtKB-SubCell"/>
</dbReference>
<feature type="transmembrane region" description="Helical" evidence="15">
    <location>
        <begin position="22"/>
        <end position="44"/>
    </location>
</feature>
<feature type="domain" description="Antenna complex alpha/beta subunit" evidence="16">
    <location>
        <begin position="14"/>
        <end position="48"/>
    </location>
</feature>
<keyword evidence="10" id="KW-0076">Bacteriochlorophyll</keyword>
<dbReference type="AlphaFoldDB" id="A0A0M7AB90"/>
<evidence type="ECO:0000256" key="12">
    <source>
        <dbReference type="ARBA" id="ARBA00022991"/>
    </source>
</evidence>
<keyword evidence="11 15" id="KW-1133">Transmembrane helix</keyword>
<evidence type="ECO:0000256" key="5">
    <source>
        <dbReference type="ARBA" id="ARBA00022494"/>
    </source>
</evidence>
<dbReference type="InterPro" id="IPR023624">
    <property type="entry name" value="Antenna_beta_dom_sf"/>
</dbReference>
<comment type="subcellular location">
    <subcellularLocation>
        <location evidence="2">Cell inner membrane</location>
        <topology evidence="2">Single-pass type II membrane protein</topology>
    </subcellularLocation>
</comment>
<keyword evidence="18" id="KW-1185">Reference proteome</keyword>
<keyword evidence="7 15" id="KW-0812">Transmembrane</keyword>
<evidence type="ECO:0000256" key="3">
    <source>
        <dbReference type="ARBA" id="ARBA00011052"/>
    </source>
</evidence>
<dbReference type="InterPro" id="IPR035889">
    <property type="entry name" value="Light-harvesting_complex"/>
</dbReference>
<proteinExistence type="inferred from homology"/>
<dbReference type="InterPro" id="IPR002362">
    <property type="entry name" value="LHB-1/5"/>
</dbReference>